<dbReference type="Pfam" id="PF13844">
    <property type="entry name" value="Glyco_transf_41"/>
    <property type="match status" value="2"/>
</dbReference>
<dbReference type="SUPFAM" id="SSF48452">
    <property type="entry name" value="TPR-like"/>
    <property type="match status" value="2"/>
</dbReference>
<feature type="domain" description="O-GlcNAc transferase C-terminal" evidence="9">
    <location>
        <begin position="383"/>
        <end position="533"/>
    </location>
</feature>
<evidence type="ECO:0000256" key="7">
    <source>
        <dbReference type="ARBA" id="ARBA00022803"/>
    </source>
</evidence>
<evidence type="ECO:0000256" key="4">
    <source>
        <dbReference type="ARBA" id="ARBA00022676"/>
    </source>
</evidence>
<dbReference type="EMBL" id="JAVDXU010000001">
    <property type="protein sequence ID" value="MDR7269217.1"/>
    <property type="molecule type" value="Genomic_DNA"/>
</dbReference>
<organism evidence="10 11">
    <name type="scientific">Roseateles saccharophilus</name>
    <name type="common">Pseudomonas saccharophila</name>
    <dbReference type="NCBI Taxonomy" id="304"/>
    <lineage>
        <taxon>Bacteria</taxon>
        <taxon>Pseudomonadati</taxon>
        <taxon>Pseudomonadota</taxon>
        <taxon>Betaproteobacteria</taxon>
        <taxon>Burkholderiales</taxon>
        <taxon>Sphaerotilaceae</taxon>
        <taxon>Roseateles</taxon>
    </lineage>
</organism>
<dbReference type="SMART" id="SM00028">
    <property type="entry name" value="TPR"/>
    <property type="match status" value="8"/>
</dbReference>
<evidence type="ECO:0000256" key="8">
    <source>
        <dbReference type="PROSITE-ProRule" id="PRU00339"/>
    </source>
</evidence>
<dbReference type="Pfam" id="PF13414">
    <property type="entry name" value="TPR_11"/>
    <property type="match status" value="1"/>
</dbReference>
<proteinExistence type="inferred from homology"/>
<gene>
    <name evidence="10" type="ORF">J2X20_001846</name>
</gene>
<accession>A0ABU1YK28</accession>
<dbReference type="InterPro" id="IPR019734">
    <property type="entry name" value="TPR_rpt"/>
</dbReference>
<dbReference type="Proteomes" id="UP001180453">
    <property type="component" value="Unassembled WGS sequence"/>
</dbReference>
<evidence type="ECO:0000256" key="5">
    <source>
        <dbReference type="ARBA" id="ARBA00022679"/>
    </source>
</evidence>
<dbReference type="Gene3D" id="3.40.50.11380">
    <property type="match status" value="1"/>
</dbReference>
<feature type="repeat" description="TPR" evidence="8">
    <location>
        <begin position="68"/>
        <end position="101"/>
    </location>
</feature>
<dbReference type="PANTHER" id="PTHR44835">
    <property type="entry name" value="UDP-N-ACETYLGLUCOSAMINE--PEPTIDE N-ACETYLGLUCOSAMINYLTRANSFERASE SPINDLY-RELATED"/>
    <property type="match status" value="1"/>
</dbReference>
<evidence type="ECO:0000256" key="2">
    <source>
        <dbReference type="ARBA" id="ARBA00005386"/>
    </source>
</evidence>
<comment type="caution">
    <text evidence="10">The sequence shown here is derived from an EMBL/GenBank/DDBJ whole genome shotgun (WGS) entry which is preliminary data.</text>
</comment>
<dbReference type="EC" id="2.4.1.255" evidence="3"/>
<keyword evidence="11" id="KW-1185">Reference proteome</keyword>
<feature type="repeat" description="TPR" evidence="8">
    <location>
        <begin position="136"/>
        <end position="169"/>
    </location>
</feature>
<dbReference type="PROSITE" id="PS50005">
    <property type="entry name" value="TPR"/>
    <property type="match status" value="3"/>
</dbReference>
<dbReference type="PANTHER" id="PTHR44835:SF1">
    <property type="entry name" value="PROTEIN O-GLCNAC TRANSFERASE"/>
    <property type="match status" value="1"/>
</dbReference>
<comment type="similarity">
    <text evidence="2">Belongs to the glycosyltransferase 41 family. O-GlcNAc transferase subfamily.</text>
</comment>
<dbReference type="Pfam" id="PF14559">
    <property type="entry name" value="TPR_19"/>
    <property type="match status" value="1"/>
</dbReference>
<name>A0ABU1YK28_ROSSA</name>
<keyword evidence="4" id="KW-0328">Glycosyltransferase</keyword>
<feature type="domain" description="O-GlcNAc transferase C-terminal" evidence="9">
    <location>
        <begin position="550"/>
        <end position="722"/>
    </location>
</feature>
<evidence type="ECO:0000259" key="9">
    <source>
        <dbReference type="Pfam" id="PF13844"/>
    </source>
</evidence>
<evidence type="ECO:0000256" key="6">
    <source>
        <dbReference type="ARBA" id="ARBA00022737"/>
    </source>
</evidence>
<evidence type="ECO:0000256" key="1">
    <source>
        <dbReference type="ARBA" id="ARBA00004922"/>
    </source>
</evidence>
<dbReference type="RefSeq" id="WP_310263681.1">
    <property type="nucleotide sequence ID" value="NZ_JAVDXU010000001.1"/>
</dbReference>
<dbReference type="Gene3D" id="1.25.40.10">
    <property type="entry name" value="Tetratricopeptide repeat domain"/>
    <property type="match status" value="4"/>
</dbReference>
<dbReference type="InterPro" id="IPR029489">
    <property type="entry name" value="OGT/SEC/SPY_C"/>
</dbReference>
<sequence length="731" mass="76554">MANAALQNLFTLFQAGRHAEMAAQARTLLVHSPQDGELWKALSVAQQMLGEDALPALERAMALRPGDAELAGNLGALLASRGRWPEAKAAYERALGLQPRLAGAHNNLGNALLALGAPAQALAAFETALALQPALAAAFGNRGRALLALGRHADAARAFEQAIAAQPRDAGLRAHAAIAWAAAGQAGAAVAQLREAVVLAPTEAAHRFTLGNLLLQTGDAAGAAEAWEALLILDAGHAEAACNLAQLWPQRAEAVLGAALAAGLTGERRATVLASLGGFWLQQGRHGKAVDACRGAVDETPASPQALSNLAQALKHAGRLDEADTVLGRLIALEPALPGARSDRLLLRAYRQGHAGEAAALRAEAQAFGQAVAAPAVARPARAPGPLRVGLVSADLRSHPVGRLAEAWLPALARRCELFVYANHGSDDALTQRLRTAAPRWLEVTGWEDAALAERIAADGIDVLVDLNGHTGGHRLGVFARRPAPRQLSWLGYAGSTGLAEMDGFIGDRWLLPLGSEAGFVETLLRLPESFTVYAPPAEAPAVSVRAGPVCFGCFNALHKLGDEVLALWARVLQAVPDSRLLLKAPGLQHEAGRAALLARWPGDPGRLELQGPGPLADYFAAFGQVDIALDPFPYSGGMTTLDGLWMGVPVLTLPGAAPISRQGLSWLQTLGLAGDWVAVDEDDYLRLAVRRAGDRTGLATLRGGLRQRMTASPLCDADRFAEAWLALVQA</sequence>
<dbReference type="InterPro" id="IPR051939">
    <property type="entry name" value="Glycosyltr_41/O-GlcNAc_trsf"/>
</dbReference>
<evidence type="ECO:0000313" key="10">
    <source>
        <dbReference type="EMBL" id="MDR7269217.1"/>
    </source>
</evidence>
<dbReference type="GO" id="GO:0016740">
    <property type="term" value="F:transferase activity"/>
    <property type="evidence" value="ECO:0007669"/>
    <property type="project" value="UniProtKB-KW"/>
</dbReference>
<feature type="repeat" description="TPR" evidence="8">
    <location>
        <begin position="102"/>
        <end position="135"/>
    </location>
</feature>
<evidence type="ECO:0000313" key="11">
    <source>
        <dbReference type="Proteomes" id="UP001180453"/>
    </source>
</evidence>
<reference evidence="10 11" key="1">
    <citation type="submission" date="2023-07" db="EMBL/GenBank/DDBJ databases">
        <title>Sorghum-associated microbial communities from plants grown in Nebraska, USA.</title>
        <authorList>
            <person name="Schachtman D."/>
        </authorList>
    </citation>
    <scope>NUCLEOTIDE SEQUENCE [LARGE SCALE GENOMIC DNA]</scope>
    <source>
        <strain evidence="10 11">BE314</strain>
    </source>
</reference>
<keyword evidence="7 8" id="KW-0802">TPR repeat</keyword>
<comment type="pathway">
    <text evidence="1">Protein modification; protein glycosylation.</text>
</comment>
<evidence type="ECO:0000256" key="3">
    <source>
        <dbReference type="ARBA" id="ARBA00011970"/>
    </source>
</evidence>
<keyword evidence="6" id="KW-0677">Repeat</keyword>
<protein>
    <recommendedName>
        <fullName evidence="3">protein O-GlcNAc transferase</fullName>
        <ecNumber evidence="3">2.4.1.255</ecNumber>
    </recommendedName>
</protein>
<dbReference type="InterPro" id="IPR011990">
    <property type="entry name" value="TPR-like_helical_dom_sf"/>
</dbReference>
<dbReference type="Pfam" id="PF13432">
    <property type="entry name" value="TPR_16"/>
    <property type="match status" value="1"/>
</dbReference>
<keyword evidence="5 10" id="KW-0808">Transferase</keyword>
<dbReference type="Gene3D" id="3.40.50.2000">
    <property type="entry name" value="Glycogen Phosphorylase B"/>
    <property type="match status" value="1"/>
</dbReference>